<proteinExistence type="inferred from homology"/>
<comment type="subcellular location">
    <subcellularLocation>
        <location evidence="1">Endoplasmic reticulum membrane</location>
        <topology evidence="1">Peripheral membrane protein</topology>
    </subcellularLocation>
</comment>
<feature type="compositionally biased region" description="Polar residues" evidence="7">
    <location>
        <begin position="319"/>
        <end position="340"/>
    </location>
</feature>
<feature type="domain" description="Golgin subfamily A member 7/ERF4" evidence="8">
    <location>
        <begin position="489"/>
        <end position="613"/>
    </location>
</feature>
<dbReference type="PANTHER" id="PTHR13254">
    <property type="entry name" value="GOLGI AUTOANTIGEN, GOLGIN SUBFAMILY A, 7"/>
    <property type="match status" value="1"/>
</dbReference>
<feature type="compositionally biased region" description="Polar residues" evidence="7">
    <location>
        <begin position="192"/>
        <end position="211"/>
    </location>
</feature>
<feature type="region of interest" description="Disordered" evidence="7">
    <location>
        <begin position="170"/>
        <end position="460"/>
    </location>
</feature>
<comment type="similarity">
    <text evidence="2">Belongs to the ERF4 family.</text>
</comment>
<keyword evidence="10" id="KW-1185">Reference proteome</keyword>
<organism evidence="9 10">
    <name type="scientific">Ophiocordyceps sinensis</name>
    <dbReference type="NCBI Taxonomy" id="72228"/>
    <lineage>
        <taxon>Eukaryota</taxon>
        <taxon>Fungi</taxon>
        <taxon>Dikarya</taxon>
        <taxon>Ascomycota</taxon>
        <taxon>Pezizomycotina</taxon>
        <taxon>Sordariomycetes</taxon>
        <taxon>Hypocreomycetidae</taxon>
        <taxon>Hypocreales</taxon>
        <taxon>Ophiocordycipitaceae</taxon>
        <taxon>Ophiocordyceps</taxon>
    </lineage>
</organism>
<dbReference type="Pfam" id="PF10256">
    <property type="entry name" value="Erf4"/>
    <property type="match status" value="1"/>
</dbReference>
<gene>
    <name evidence="9" type="ORF">G6O67_006848</name>
</gene>
<dbReference type="GO" id="GO:0006612">
    <property type="term" value="P:protein targeting to membrane"/>
    <property type="evidence" value="ECO:0007669"/>
    <property type="project" value="TreeGrafter"/>
</dbReference>
<dbReference type="OrthoDB" id="5377273at2759"/>
<keyword evidence="5" id="KW-0256">Endoplasmic reticulum</keyword>
<dbReference type="AlphaFoldDB" id="A0A8H4LWJ8"/>
<evidence type="ECO:0000256" key="5">
    <source>
        <dbReference type="ARBA" id="ARBA00022824"/>
    </source>
</evidence>
<dbReference type="InterPro" id="IPR019383">
    <property type="entry name" value="Golgin_A_7/ERF4"/>
</dbReference>
<dbReference type="GO" id="GO:0005789">
    <property type="term" value="C:endoplasmic reticulum membrane"/>
    <property type="evidence" value="ECO:0007669"/>
    <property type="project" value="UniProtKB-SubCell"/>
</dbReference>
<comment type="caution">
    <text evidence="9">The sequence shown here is derived from an EMBL/GenBank/DDBJ whole genome shotgun (WGS) entry which is preliminary data.</text>
</comment>
<sequence length="647" mass="69458">MAVAQCRSPSTGPGRTGRDAGRRGTAAPAANPFQPAPLSRAPAGPCRSIAPGGKGQRPLLHAEKLKPSPPPSPSSSSFPPPPPPSSASLPAPAPLPPPASLLFNAPSPPASRKSSPSSSPSPSPQLSNALSLPSRPASPPESERGRLGGRADSVFLTAPNVLPLSLYPPSLHATARLPPAVDAPPNVRLPRLSQQPSYPSFISAATRQSQPPVAAIAETLNPPPQARRPGTQQPPQPGYHFPSPFRSRTAASSAPRRPRRLPSARLWNPTNSTPRNFRPRKRRTSSPPAPSVPLQHPSLDKSAEASEDPAAGDYPLLTLSEQRQTKHSPTTRASVQVEQNGSHDRRVSLPRSMRASYDGSRSRVSSPVQQDFGDKAASRWTLEDTTASDEPAKVVKGKARADAMAPDSEDPRQSYNMDLERGPDGLDPRPSNVSAGDGIGSALSSSNSSMMGEEVQPDAGEEWGPQHPCYPHLNPHVPVDSFEYATTRIIRIRRDWLLQGDLAPTFSNLYPEILDPAGVSEQEFRRIIEKLNGELVPTFDPYSFRNVVDSLLGLVTGWLWDDLGLTAIKTRLNALEKWIEKWNQEMEKTMASEEGAMTPKIIPLRRTAYMMLDIQIPDPEIAPAPSSVGAGESRTALPVEPAAVMTA</sequence>
<feature type="compositionally biased region" description="Pro residues" evidence="7">
    <location>
        <begin position="221"/>
        <end position="237"/>
    </location>
</feature>
<feature type="compositionally biased region" description="Basic and acidic residues" evidence="7">
    <location>
        <begin position="418"/>
        <end position="427"/>
    </location>
</feature>
<comment type="subunit">
    <text evidence="3">Interacts with ERF2.</text>
</comment>
<reference evidence="9 10" key="1">
    <citation type="journal article" date="2020" name="Genome Biol. Evol.">
        <title>A new high-quality draft genome assembly of the Chinese cordyceps Ophiocordyceps sinensis.</title>
        <authorList>
            <person name="Shu R."/>
            <person name="Zhang J."/>
            <person name="Meng Q."/>
            <person name="Zhang H."/>
            <person name="Zhou G."/>
            <person name="Li M."/>
            <person name="Wu P."/>
            <person name="Zhao Y."/>
            <person name="Chen C."/>
            <person name="Qin Q."/>
        </authorList>
    </citation>
    <scope>NUCLEOTIDE SEQUENCE [LARGE SCALE GENOMIC DNA]</scope>
    <source>
        <strain evidence="9 10">IOZ07</strain>
    </source>
</reference>
<feature type="compositionally biased region" description="Low complexity" evidence="7">
    <location>
        <begin position="23"/>
        <end position="37"/>
    </location>
</feature>
<evidence type="ECO:0000313" key="10">
    <source>
        <dbReference type="Proteomes" id="UP000557566"/>
    </source>
</evidence>
<feature type="compositionally biased region" description="Pro residues" evidence="7">
    <location>
        <begin position="67"/>
        <end position="99"/>
    </location>
</feature>
<evidence type="ECO:0000313" key="9">
    <source>
        <dbReference type="EMBL" id="KAF4506803.1"/>
    </source>
</evidence>
<name>A0A8H4LWJ8_9HYPO</name>
<feature type="compositionally biased region" description="Low complexity" evidence="7">
    <location>
        <begin position="100"/>
        <end position="135"/>
    </location>
</feature>
<evidence type="ECO:0000256" key="3">
    <source>
        <dbReference type="ARBA" id="ARBA00011396"/>
    </source>
</evidence>
<protein>
    <recommendedName>
        <fullName evidence="4">Ras modification protein ERF4</fullName>
    </recommendedName>
</protein>
<dbReference type="EMBL" id="JAAVMX010000007">
    <property type="protein sequence ID" value="KAF4506803.1"/>
    <property type="molecule type" value="Genomic_DNA"/>
</dbReference>
<dbReference type="GO" id="GO:0031211">
    <property type="term" value="C:endoplasmic reticulum palmitoyltransferase complex"/>
    <property type="evidence" value="ECO:0007669"/>
    <property type="project" value="TreeGrafter"/>
</dbReference>
<dbReference type="InterPro" id="IPR051371">
    <property type="entry name" value="Ras_palmitoyltransferase"/>
</dbReference>
<evidence type="ECO:0000259" key="8">
    <source>
        <dbReference type="Pfam" id="PF10256"/>
    </source>
</evidence>
<evidence type="ECO:0000256" key="7">
    <source>
        <dbReference type="SAM" id="MobiDB-lite"/>
    </source>
</evidence>
<dbReference type="Proteomes" id="UP000557566">
    <property type="component" value="Unassembled WGS sequence"/>
</dbReference>
<evidence type="ECO:0000256" key="4">
    <source>
        <dbReference type="ARBA" id="ARBA00018463"/>
    </source>
</evidence>
<feature type="compositionally biased region" description="Low complexity" evidence="7">
    <location>
        <begin position="242"/>
        <end position="255"/>
    </location>
</feature>
<keyword evidence="6" id="KW-0472">Membrane</keyword>
<evidence type="ECO:0000256" key="2">
    <source>
        <dbReference type="ARBA" id="ARBA00007732"/>
    </source>
</evidence>
<dbReference type="PANTHER" id="PTHR13254:SF0">
    <property type="entry name" value="GOLGIN SUBFAMILY A MEMBER 7_ERF4 DOMAIN-CONTAINING PROTEIN"/>
    <property type="match status" value="1"/>
</dbReference>
<accession>A0A8H4LWJ8</accession>
<evidence type="ECO:0000256" key="6">
    <source>
        <dbReference type="ARBA" id="ARBA00023136"/>
    </source>
</evidence>
<evidence type="ECO:0000256" key="1">
    <source>
        <dbReference type="ARBA" id="ARBA00004406"/>
    </source>
</evidence>
<feature type="region of interest" description="Disordered" evidence="7">
    <location>
        <begin position="1"/>
        <end position="151"/>
    </location>
</feature>